<dbReference type="Proteomes" id="UP001530293">
    <property type="component" value="Unassembled WGS sequence"/>
</dbReference>
<keyword evidence="1" id="KW-0812">Transmembrane</keyword>
<feature type="transmembrane region" description="Helical" evidence="1">
    <location>
        <begin position="146"/>
        <end position="170"/>
    </location>
</feature>
<comment type="caution">
    <text evidence="2">The sequence shown here is derived from an EMBL/GenBank/DDBJ whole genome shotgun (WGS) entry which is preliminary data.</text>
</comment>
<keyword evidence="1" id="KW-0472">Membrane</keyword>
<organism evidence="2 3">
    <name type="scientific">Discostella pseudostelligera</name>
    <dbReference type="NCBI Taxonomy" id="259834"/>
    <lineage>
        <taxon>Eukaryota</taxon>
        <taxon>Sar</taxon>
        <taxon>Stramenopiles</taxon>
        <taxon>Ochrophyta</taxon>
        <taxon>Bacillariophyta</taxon>
        <taxon>Coscinodiscophyceae</taxon>
        <taxon>Thalassiosirophycidae</taxon>
        <taxon>Stephanodiscales</taxon>
        <taxon>Stephanodiscaceae</taxon>
        <taxon>Discostella</taxon>
    </lineage>
</organism>
<dbReference type="AlphaFoldDB" id="A0ABD3MDU9"/>
<protein>
    <submittedName>
        <fullName evidence="2">Uncharacterized protein</fullName>
    </submittedName>
</protein>
<evidence type="ECO:0000256" key="1">
    <source>
        <dbReference type="SAM" id="Phobius"/>
    </source>
</evidence>
<sequence length="194" mass="21748">MMTSPVIQHFSAALKNPYFYFTVALMAMMMVAIMAINNLGNAQARYAKEIQLSDANHNIVMQDVRSRTHNTQSKWKDVRLRAHATQLKRKNDQLSEIHALLKMKDDQLSTFHEVLKEKEKVIQLLERKLDGDHEGNTMAMKMKHFVYGYGPYVLAVTTFAGGIIAALSLLSNHSFTMAAAVECGVNQPAPIIVG</sequence>
<feature type="transmembrane region" description="Helical" evidence="1">
    <location>
        <begin position="18"/>
        <end position="39"/>
    </location>
</feature>
<keyword evidence="1" id="KW-1133">Transmembrane helix</keyword>
<keyword evidence="3" id="KW-1185">Reference proteome</keyword>
<proteinExistence type="predicted"/>
<evidence type="ECO:0000313" key="3">
    <source>
        <dbReference type="Proteomes" id="UP001530293"/>
    </source>
</evidence>
<dbReference type="EMBL" id="JALLBG020000147">
    <property type="protein sequence ID" value="KAL3761777.1"/>
    <property type="molecule type" value="Genomic_DNA"/>
</dbReference>
<gene>
    <name evidence="2" type="ORF">ACHAWU_001293</name>
</gene>
<evidence type="ECO:0000313" key="2">
    <source>
        <dbReference type="EMBL" id="KAL3761777.1"/>
    </source>
</evidence>
<name>A0ABD3MDU9_9STRA</name>
<reference evidence="2 3" key="1">
    <citation type="submission" date="2024-10" db="EMBL/GenBank/DDBJ databases">
        <title>Updated reference genomes for cyclostephanoid diatoms.</title>
        <authorList>
            <person name="Roberts W.R."/>
            <person name="Alverson A.J."/>
        </authorList>
    </citation>
    <scope>NUCLEOTIDE SEQUENCE [LARGE SCALE GENOMIC DNA]</scope>
    <source>
        <strain evidence="2 3">AJA232-27</strain>
    </source>
</reference>
<accession>A0ABD3MDU9</accession>